<keyword evidence="4" id="KW-0067">ATP-binding</keyword>
<dbReference type="SUPFAM" id="SSF52374">
    <property type="entry name" value="Nucleotidylyl transferase"/>
    <property type="match status" value="1"/>
</dbReference>
<dbReference type="InterPro" id="IPR014729">
    <property type="entry name" value="Rossmann-like_a/b/a_fold"/>
</dbReference>
<evidence type="ECO:0000313" key="5">
    <source>
        <dbReference type="EMBL" id="EFH95035.1"/>
    </source>
</evidence>
<keyword evidence="4" id="KW-0963">Cytoplasm</keyword>
<dbReference type="GO" id="GO:0006400">
    <property type="term" value="P:tRNA modification"/>
    <property type="evidence" value="ECO:0007669"/>
    <property type="project" value="UniProtKB-UniRule"/>
</dbReference>
<comment type="function">
    <text evidence="4">Catalyzes the formation of N(4)-acetylcytidine (ac(4)C) at the wobble position of elongator tRNA(Met), using acetate and ATP as substrates. First activates an acetate ion to form acetyladenylate (Ac-AMP) and then transfers the acetyl group to tRNA to form ac(4)C34.</text>
</comment>
<keyword evidence="2 4" id="KW-0436">Ligase</keyword>
<dbReference type="GO" id="GO:0005737">
    <property type="term" value="C:cytoplasm"/>
    <property type="evidence" value="ECO:0007669"/>
    <property type="project" value="UniProtKB-SubCell"/>
</dbReference>
<dbReference type="EMBL" id="ACJA02000004">
    <property type="protein sequence ID" value="EFH95035.1"/>
    <property type="molecule type" value="Genomic_DNA"/>
</dbReference>
<evidence type="ECO:0000256" key="2">
    <source>
        <dbReference type="ARBA" id="ARBA00022598"/>
    </source>
</evidence>
<feature type="binding site" evidence="4">
    <location>
        <begin position="23"/>
        <end position="36"/>
    </location>
    <ligand>
        <name>ATP</name>
        <dbReference type="ChEBI" id="CHEBI:30616"/>
    </ligand>
</feature>
<protein>
    <recommendedName>
        <fullName evidence="4">tRNA(Met) cytidine acetate ligase</fullName>
        <ecNumber evidence="4">6.3.4.-</ecNumber>
    </recommendedName>
</protein>
<dbReference type="NCBIfam" id="NF010191">
    <property type="entry name" value="PRK13670.1"/>
    <property type="match status" value="1"/>
</dbReference>
<dbReference type="HOGENOM" id="CLU_038915_0_2_9"/>
<dbReference type="HAMAP" id="MF_01539">
    <property type="entry name" value="TmcAL"/>
    <property type="match status" value="1"/>
</dbReference>
<organism evidence="5">
    <name type="scientific">Staphylococcus aureus subsp. aureus MN8</name>
    <dbReference type="NCBI Taxonomy" id="548470"/>
    <lineage>
        <taxon>Bacteria</taxon>
        <taxon>Bacillati</taxon>
        <taxon>Bacillota</taxon>
        <taxon>Bacilli</taxon>
        <taxon>Bacillales</taxon>
        <taxon>Staphylococcaceae</taxon>
        <taxon>Staphylococcus</taxon>
    </lineage>
</organism>
<reference evidence="5" key="1">
    <citation type="submission" date="2010-05" db="EMBL/GenBank/DDBJ databases">
        <authorList>
            <person name="Muzny D."/>
            <person name="Qin X."/>
            <person name="Buhay C."/>
            <person name="Dugan-Rocha S."/>
            <person name="Ding Y."/>
            <person name="Chen G."/>
            <person name="Hawes A."/>
            <person name="Holder M."/>
            <person name="Jhangiani S."/>
            <person name="Johnson A."/>
            <person name="Khan Z."/>
            <person name="Li Z."/>
            <person name="Liu W."/>
            <person name="Liu X."/>
            <person name="Perez L."/>
            <person name="Shen H."/>
            <person name="Wang Q."/>
            <person name="Watt J."/>
            <person name="Xi L."/>
            <person name="Xin Y."/>
            <person name="Zhou J."/>
            <person name="Deng J."/>
            <person name="Jiang H."/>
            <person name="Liu Y."/>
            <person name="Qu J."/>
            <person name="Song X.-Z."/>
            <person name="Zhang L."/>
            <person name="Villasana D."/>
            <person name="Johnson A."/>
            <person name="Liu J."/>
            <person name="Liyanage D."/>
            <person name="Lorensuhewa L."/>
            <person name="Robinson T."/>
            <person name="Song A."/>
            <person name="Song B.-B."/>
            <person name="Dinh H."/>
            <person name="Thornton R."/>
            <person name="Coyle M."/>
            <person name="Francisco L."/>
            <person name="Jackson L."/>
            <person name="Javaid M."/>
            <person name="Korchina V."/>
            <person name="Kovar C."/>
            <person name="Mata R."/>
            <person name="Mathew T."/>
            <person name="Ngo R."/>
            <person name="Nguyen L."/>
            <person name="Nguyen N."/>
            <person name="Okwuonu G."/>
            <person name="Ongeri F."/>
            <person name="Pham C."/>
            <person name="Simmons D."/>
            <person name="Wilczek-Boney K."/>
            <person name="Hale W."/>
            <person name="Jakkamsetti A."/>
            <person name="Pham P."/>
            <person name="Ruth R."/>
            <person name="San Lucas F."/>
            <person name="Warren J."/>
            <person name="Zhang J."/>
            <person name="Zhao Z."/>
            <person name="Zhou C."/>
            <person name="Zhu D."/>
            <person name="Lee S."/>
            <person name="Bess C."/>
            <person name="Blankenburg K."/>
            <person name="Forbes L."/>
            <person name="Fu Q."/>
            <person name="Gubbala S."/>
            <person name="Hirani K."/>
            <person name="Jayaseelan J.C."/>
            <person name="Lara F."/>
            <person name="Munidasa M."/>
            <person name="Palculict T."/>
            <person name="Patil S."/>
            <person name="Pu L.-L."/>
            <person name="Saada N."/>
            <person name="Tang L."/>
            <person name="Weissenberger G."/>
            <person name="Zhu Y."/>
            <person name="Hemphill L."/>
            <person name="Shang Y."/>
            <person name="Youmans B."/>
            <person name="Ayvaz T."/>
            <person name="Ross M."/>
            <person name="Santibanez J."/>
            <person name="Aqrawi P."/>
            <person name="Gross S."/>
            <person name="Joshi V."/>
            <person name="Fowler G."/>
            <person name="Nazareth L."/>
            <person name="Reid J."/>
            <person name="Worley K."/>
            <person name="Petrosino J."/>
            <person name="Highlander S."/>
            <person name="Gibbs R."/>
        </authorList>
    </citation>
    <scope>NUCLEOTIDE SEQUENCE [LARGE SCALE GENOMIC DNA]</scope>
    <source>
        <strain evidence="5">MN8</strain>
    </source>
</reference>
<comment type="similarity">
    <text evidence="4">Belongs to the TmcAL family.</text>
</comment>
<dbReference type="PANTHER" id="PTHR37825">
    <property type="entry name" value="TRNA(MET) CYTIDINE ACETATE LIGASE"/>
    <property type="match status" value="1"/>
</dbReference>
<comment type="catalytic activity">
    <reaction evidence="4">
        <text>cytidine(34) in elongator tRNA(Met) + acetate + ATP = N(4)-acetylcytidine(34) in elongator tRNA(Met) + AMP + diphosphate</text>
        <dbReference type="Rhea" id="RHEA:58144"/>
        <dbReference type="Rhea" id="RHEA-COMP:10693"/>
        <dbReference type="Rhea" id="RHEA-COMP:10694"/>
        <dbReference type="ChEBI" id="CHEBI:30089"/>
        <dbReference type="ChEBI" id="CHEBI:30616"/>
        <dbReference type="ChEBI" id="CHEBI:33019"/>
        <dbReference type="ChEBI" id="CHEBI:74900"/>
        <dbReference type="ChEBI" id="CHEBI:82748"/>
        <dbReference type="ChEBI" id="CHEBI:456215"/>
    </reaction>
</comment>
<accession>A0A0E1X8W2</accession>
<keyword evidence="1 4" id="KW-0820">tRNA-binding</keyword>
<dbReference type="EC" id="6.3.4.-" evidence="4"/>
<feature type="binding site" evidence="4">
    <location>
        <position position="194"/>
    </location>
    <ligand>
        <name>ATP</name>
        <dbReference type="ChEBI" id="CHEBI:30616"/>
    </ligand>
</feature>
<dbReference type="GO" id="GO:0005524">
    <property type="term" value="F:ATP binding"/>
    <property type="evidence" value="ECO:0007669"/>
    <property type="project" value="UniProtKB-KW"/>
</dbReference>
<keyword evidence="4" id="KW-0694">RNA-binding</keyword>
<keyword evidence="3 4" id="KW-0819">tRNA processing</keyword>
<name>A0A0E1X8W2_STAAU</name>
<evidence type="ECO:0000256" key="3">
    <source>
        <dbReference type="ARBA" id="ARBA00022694"/>
    </source>
</evidence>
<comment type="subcellular location">
    <subcellularLocation>
        <location evidence="4">Cytoplasm</location>
    </subcellularLocation>
</comment>
<evidence type="ECO:0000256" key="1">
    <source>
        <dbReference type="ARBA" id="ARBA00022555"/>
    </source>
</evidence>
<dbReference type="AlphaFoldDB" id="A0A0E1X8W2"/>
<dbReference type="Gene3D" id="3.40.50.620">
    <property type="entry name" value="HUPs"/>
    <property type="match status" value="1"/>
</dbReference>
<feature type="binding site" evidence="4">
    <location>
        <position position="169"/>
    </location>
    <ligand>
        <name>ATP</name>
        <dbReference type="ChEBI" id="CHEBI:30616"/>
    </ligand>
</feature>
<dbReference type="Proteomes" id="UP000003455">
    <property type="component" value="Chromosome"/>
</dbReference>
<dbReference type="GO" id="GO:0016879">
    <property type="term" value="F:ligase activity, forming carbon-nitrogen bonds"/>
    <property type="evidence" value="ECO:0007669"/>
    <property type="project" value="UniProtKB-UniRule"/>
</dbReference>
<dbReference type="PANTHER" id="PTHR37825:SF1">
    <property type="entry name" value="TRNA(MET) CYTIDINE ACETATE LIGASE"/>
    <property type="match status" value="1"/>
</dbReference>
<feature type="binding site" evidence="4">
    <location>
        <position position="116"/>
    </location>
    <ligand>
        <name>ATP</name>
        <dbReference type="ChEBI" id="CHEBI:30616"/>
    </ligand>
</feature>
<evidence type="ECO:0000256" key="4">
    <source>
        <dbReference type="HAMAP-Rule" id="MF_01539"/>
    </source>
</evidence>
<dbReference type="Pfam" id="PF05636">
    <property type="entry name" value="HIGH_NTase1"/>
    <property type="match status" value="1"/>
</dbReference>
<dbReference type="InterPro" id="IPR008513">
    <property type="entry name" value="tRNA(Met)_cyd_acetate_ligase"/>
</dbReference>
<comment type="caution">
    <text evidence="4">Lacks conserved residue(s) required for the propagation of feature annotation.</text>
</comment>
<sequence>MFCYNINNEYRKDELQMKSVGLITEYNPFHNGHQYHINQSKKLTNADVTIAIMSGNFVMRGEPAIYNKFTRAKMALSTADLVIELPATASLSSGDHFAELAVKVADYMSVDTIAFGSENNNIKTLKQLAHSINEIEQSESFSQKVKEGKSYPRIISELLEHHEALASPNNILGISYLKAIAKHAKNINAISIKRENAQHHDSLIQHHKFASGTSIRTSIISQDDHWHHVVPKDIQHLYVTPHITLNQIFPYLKYQIIAMTTESLKNIYTVTEGFENRLKSYINEATDFHHFVKSLKTKRYTYTHIQRLLMNVLLNIKPTDVTRNIHAVKVLAMNDRGRQYLKHLKTVFPERQYITNINKSNAHYFTNEIKATHIYNAISGQQQTDFNTPVIQQYR</sequence>
<keyword evidence="4" id="KW-0547">Nucleotide-binding</keyword>
<gene>
    <name evidence="4" type="primary">tmcAL</name>
    <name evidence="5" type="ORF">HMPREF0769_12656</name>
</gene>
<dbReference type="GO" id="GO:0000049">
    <property type="term" value="F:tRNA binding"/>
    <property type="evidence" value="ECO:0007669"/>
    <property type="project" value="UniProtKB-KW"/>
</dbReference>
<proteinExistence type="inferred from homology"/>
<comment type="caution">
    <text evidence="5">The sequence shown here is derived from an EMBL/GenBank/DDBJ whole genome shotgun (WGS) entry which is preliminary data.</text>
</comment>